<dbReference type="Proteomes" id="UP000694865">
    <property type="component" value="Unplaced"/>
</dbReference>
<dbReference type="PROSITE" id="PS50039">
    <property type="entry name" value="FORK_HEAD_3"/>
    <property type="match status" value="1"/>
</dbReference>
<dbReference type="InterPro" id="IPR036390">
    <property type="entry name" value="WH_DNA-bd_sf"/>
</dbReference>
<evidence type="ECO:0000313" key="5">
    <source>
        <dbReference type="Proteomes" id="UP000694865"/>
    </source>
</evidence>
<proteinExistence type="predicted"/>
<dbReference type="RefSeq" id="XP_002730919.1">
    <property type="nucleotide sequence ID" value="XM_002730873.1"/>
</dbReference>
<evidence type="ECO:0000313" key="6">
    <source>
        <dbReference type="RefSeq" id="XP_002730919.1"/>
    </source>
</evidence>
<dbReference type="PROSITE" id="PS00658">
    <property type="entry name" value="FORK_HEAD_2"/>
    <property type="match status" value="1"/>
</dbReference>
<evidence type="ECO:0000256" key="1">
    <source>
        <dbReference type="ARBA" id="ARBA00023125"/>
    </source>
</evidence>
<gene>
    <name evidence="6" type="primary">LOC100369354</name>
</gene>
<reference evidence="6" key="1">
    <citation type="submission" date="2025-08" db="UniProtKB">
        <authorList>
            <consortium name="RefSeq"/>
        </authorList>
    </citation>
    <scope>IDENTIFICATION</scope>
    <source>
        <tissue evidence="6">Testes</tissue>
    </source>
</reference>
<keyword evidence="2 3" id="KW-0539">Nucleus</keyword>
<feature type="domain" description="Fork-head" evidence="4">
    <location>
        <begin position="154"/>
        <end position="246"/>
    </location>
</feature>
<feature type="DNA-binding region" description="Fork-head" evidence="3">
    <location>
        <begin position="154"/>
        <end position="246"/>
    </location>
</feature>
<dbReference type="CDD" id="cd20035">
    <property type="entry name" value="FH_FOXQ2-like"/>
    <property type="match status" value="1"/>
</dbReference>
<accession>A0ABM0GJ11</accession>
<protein>
    <submittedName>
        <fullName evidence="6">Forkhead box protein E1-like</fullName>
    </submittedName>
</protein>
<dbReference type="SUPFAM" id="SSF46785">
    <property type="entry name" value="Winged helix' DNA-binding domain"/>
    <property type="match status" value="1"/>
</dbReference>
<dbReference type="Gene3D" id="1.10.10.10">
    <property type="entry name" value="Winged helix-like DNA-binding domain superfamily/Winged helix DNA-binding domain"/>
    <property type="match status" value="1"/>
</dbReference>
<dbReference type="InterPro" id="IPR030456">
    <property type="entry name" value="TF_fork_head_CS_2"/>
</dbReference>
<name>A0ABM0GJ11_SACKO</name>
<dbReference type="Pfam" id="PF00250">
    <property type="entry name" value="Forkhead"/>
    <property type="match status" value="1"/>
</dbReference>
<evidence type="ECO:0000256" key="2">
    <source>
        <dbReference type="ARBA" id="ARBA00023242"/>
    </source>
</evidence>
<dbReference type="InterPro" id="IPR001766">
    <property type="entry name" value="Fork_head_dom"/>
</dbReference>
<dbReference type="GeneID" id="100369354"/>
<keyword evidence="5" id="KW-1185">Reference proteome</keyword>
<sequence>MATQSLGGGRFTSPVNCYSNSGQVGMFPERRSVVHYGPALRHLAYGESSIWEHHKTCTMCEMLNQEQRNALTANGTSFRPSINTAFGGARVQEHITAERDFASIDAKASPVDVDSKSDGCKLIGTATDAGALAKDKPSSDTSVCTNSYEPCKTKPALSYIAMIAKSILGSPTGRLSLGSIYKYITDSFPYYRHCGPGWRNSVRHNLSLNECFVKAGRCEDGKGNYWAVHPIYVRDFSRGDFRQRRRSRRRGRKKELELSYIHPNSDTALDVLPGMYAPNPNLSMNVSFITPYMVNQDYQLHSRNTLPPVMDIPHQIPYNKQLVDSVYRNPITNCCTVLPSVPMYQQYSEAQMTKTLNMPRPSDPILFTRDATNPRQFTPMHG</sequence>
<comment type="subcellular location">
    <subcellularLocation>
        <location evidence="3">Nucleus</location>
    </subcellularLocation>
</comment>
<organism evidence="5 6">
    <name type="scientific">Saccoglossus kowalevskii</name>
    <name type="common">Acorn worm</name>
    <dbReference type="NCBI Taxonomy" id="10224"/>
    <lineage>
        <taxon>Eukaryota</taxon>
        <taxon>Metazoa</taxon>
        <taxon>Hemichordata</taxon>
        <taxon>Enteropneusta</taxon>
        <taxon>Harrimaniidae</taxon>
        <taxon>Saccoglossus</taxon>
    </lineage>
</organism>
<dbReference type="InterPro" id="IPR036388">
    <property type="entry name" value="WH-like_DNA-bd_sf"/>
</dbReference>
<evidence type="ECO:0000256" key="3">
    <source>
        <dbReference type="PROSITE-ProRule" id="PRU00089"/>
    </source>
</evidence>
<dbReference type="InterPro" id="IPR047519">
    <property type="entry name" value="FH_FOXQ2-like"/>
</dbReference>
<dbReference type="PANTHER" id="PTHR11829">
    <property type="entry name" value="FORKHEAD BOX PROTEIN"/>
    <property type="match status" value="1"/>
</dbReference>
<evidence type="ECO:0000259" key="4">
    <source>
        <dbReference type="PROSITE" id="PS50039"/>
    </source>
</evidence>
<dbReference type="SMART" id="SM00339">
    <property type="entry name" value="FH"/>
    <property type="match status" value="1"/>
</dbReference>
<keyword evidence="1 3" id="KW-0238">DNA-binding</keyword>
<dbReference type="PANTHER" id="PTHR11829:SF142">
    <property type="entry name" value="FORK-HEAD DOMAIN-CONTAINING PROTEIN"/>
    <property type="match status" value="1"/>
</dbReference>
<dbReference type="InterPro" id="IPR050211">
    <property type="entry name" value="FOX_domain-containing"/>
</dbReference>
<dbReference type="PRINTS" id="PR00053">
    <property type="entry name" value="FORKHEAD"/>
</dbReference>